<keyword evidence="1 3" id="KW-0853">WD repeat</keyword>
<dbReference type="PROSITE" id="PS00678">
    <property type="entry name" value="WD_REPEATS_1"/>
    <property type="match status" value="1"/>
</dbReference>
<dbReference type="PROSITE" id="PS50082">
    <property type="entry name" value="WD_REPEATS_2"/>
    <property type="match status" value="3"/>
</dbReference>
<organism evidence="5 6">
    <name type="scientific">Acacia crassicarpa</name>
    <name type="common">northern wattle</name>
    <dbReference type="NCBI Taxonomy" id="499986"/>
    <lineage>
        <taxon>Eukaryota</taxon>
        <taxon>Viridiplantae</taxon>
        <taxon>Streptophyta</taxon>
        <taxon>Embryophyta</taxon>
        <taxon>Tracheophyta</taxon>
        <taxon>Spermatophyta</taxon>
        <taxon>Magnoliopsida</taxon>
        <taxon>eudicotyledons</taxon>
        <taxon>Gunneridae</taxon>
        <taxon>Pentapetalae</taxon>
        <taxon>rosids</taxon>
        <taxon>fabids</taxon>
        <taxon>Fabales</taxon>
        <taxon>Fabaceae</taxon>
        <taxon>Caesalpinioideae</taxon>
        <taxon>mimosoid clade</taxon>
        <taxon>Acacieae</taxon>
        <taxon>Acacia</taxon>
    </lineage>
</organism>
<evidence type="ECO:0000259" key="4">
    <source>
        <dbReference type="Pfam" id="PF12937"/>
    </source>
</evidence>
<dbReference type="AlphaFoldDB" id="A0AAE1TDV2"/>
<name>A0AAE1TDV2_9FABA</name>
<sequence length="501" mass="55305">MTDSIPSPSSNQSQNNTTTTITDLNVDSLVHSAAYLKLQDVCNLAMTCRYLKRVAYSDSIWQHFYREHWPQQPSSSSIHSCGVREMYLARLTAVQQFKFADPFVADFYTDVKPFNHLQLSRNDIFLTQGSLIQMINMDRYQSGKDFVSMLSDHKARITCMRVFSLDDMSLFRGETEGEQKVLVTSSCDHSIRLWRKGSCQRCFRGHNGPVLSLSNKLLGEDNIKVLASGGDDGSVRLWSLSSSGKRGQHALKATLYGHEKPVNFIVVAGHRTSLLASISRDSKVRVWDTTTSSAVRSSCCVGMTSVPGAPVSVQCHESLLYIAAGSSVTAIDLRTMRRVMTAAVHQPKLYSFDIVPSKSLICTGGDGRALLWDIRRNQEESMAELDGHCGPVTLLHMDPYKIVTGGPRDTEVIVWEVGTGAQTNSLSCCCGEKEAHGNRSGCGAIAVDGCRIATSSHCEEMGILRFRDFSKASSPVMKLEDDQTSKFWDSSCDGVSSDWQT</sequence>
<dbReference type="InterPro" id="IPR001810">
    <property type="entry name" value="F-box_dom"/>
</dbReference>
<dbReference type="PANTHER" id="PTHR19879:SF9">
    <property type="entry name" value="TRANSCRIPTION INITIATION FACTOR TFIID SUBUNIT 5"/>
    <property type="match status" value="1"/>
</dbReference>
<dbReference type="SUPFAM" id="SSF50978">
    <property type="entry name" value="WD40 repeat-like"/>
    <property type="match status" value="1"/>
</dbReference>
<accession>A0AAE1TDV2</accession>
<keyword evidence="6" id="KW-1185">Reference proteome</keyword>
<protein>
    <recommendedName>
        <fullName evidence="4">F-box domain-containing protein</fullName>
    </recommendedName>
</protein>
<comment type="caution">
    <text evidence="5">The sequence shown here is derived from an EMBL/GenBank/DDBJ whole genome shotgun (WGS) entry which is preliminary data.</text>
</comment>
<feature type="repeat" description="WD" evidence="3">
    <location>
        <begin position="255"/>
        <end position="297"/>
    </location>
</feature>
<evidence type="ECO:0000313" key="6">
    <source>
        <dbReference type="Proteomes" id="UP001293593"/>
    </source>
</evidence>
<dbReference type="PRINTS" id="PR00320">
    <property type="entry name" value="GPROTEINBRPT"/>
</dbReference>
<dbReference type="PANTHER" id="PTHR19879">
    <property type="entry name" value="TRANSCRIPTION INITIATION FACTOR TFIID"/>
    <property type="match status" value="1"/>
</dbReference>
<evidence type="ECO:0000256" key="2">
    <source>
        <dbReference type="ARBA" id="ARBA00022737"/>
    </source>
</evidence>
<dbReference type="InterPro" id="IPR015943">
    <property type="entry name" value="WD40/YVTN_repeat-like_dom_sf"/>
</dbReference>
<evidence type="ECO:0000313" key="5">
    <source>
        <dbReference type="EMBL" id="KAK4281016.1"/>
    </source>
</evidence>
<dbReference type="InterPro" id="IPR020472">
    <property type="entry name" value="WD40_PAC1"/>
</dbReference>
<dbReference type="EMBL" id="JAWXYG010000002">
    <property type="protein sequence ID" value="KAK4281016.1"/>
    <property type="molecule type" value="Genomic_DNA"/>
</dbReference>
<evidence type="ECO:0000256" key="3">
    <source>
        <dbReference type="PROSITE-ProRule" id="PRU00221"/>
    </source>
</evidence>
<proteinExistence type="predicted"/>
<evidence type="ECO:0000256" key="1">
    <source>
        <dbReference type="ARBA" id="ARBA00022574"/>
    </source>
</evidence>
<feature type="repeat" description="WD" evidence="3">
    <location>
        <begin position="203"/>
        <end position="242"/>
    </location>
</feature>
<reference evidence="5" key="1">
    <citation type="submission" date="2023-10" db="EMBL/GenBank/DDBJ databases">
        <title>Chromosome-level genome of the transformable northern wattle, Acacia crassicarpa.</title>
        <authorList>
            <person name="Massaro I."/>
            <person name="Sinha N.R."/>
            <person name="Poethig S."/>
            <person name="Leichty A.R."/>
        </authorList>
    </citation>
    <scope>NUCLEOTIDE SEQUENCE</scope>
    <source>
        <strain evidence="5">Acra3RX</strain>
        <tissue evidence="5">Leaf</tissue>
    </source>
</reference>
<dbReference type="SMART" id="SM00320">
    <property type="entry name" value="WD40"/>
    <property type="match status" value="5"/>
</dbReference>
<dbReference type="Pfam" id="PF00400">
    <property type="entry name" value="WD40"/>
    <property type="match status" value="4"/>
</dbReference>
<gene>
    <name evidence="5" type="ORF">QN277_012563</name>
</gene>
<dbReference type="PROSITE" id="PS50294">
    <property type="entry name" value="WD_REPEATS_REGION"/>
    <property type="match status" value="1"/>
</dbReference>
<dbReference type="Proteomes" id="UP001293593">
    <property type="component" value="Unassembled WGS sequence"/>
</dbReference>
<dbReference type="SUPFAM" id="SSF81383">
    <property type="entry name" value="F-box domain"/>
    <property type="match status" value="1"/>
</dbReference>
<dbReference type="InterPro" id="IPR036322">
    <property type="entry name" value="WD40_repeat_dom_sf"/>
</dbReference>
<dbReference type="InterPro" id="IPR001680">
    <property type="entry name" value="WD40_rpt"/>
</dbReference>
<dbReference type="InterPro" id="IPR036047">
    <property type="entry name" value="F-box-like_dom_sf"/>
</dbReference>
<feature type="repeat" description="WD" evidence="3">
    <location>
        <begin position="385"/>
        <end position="425"/>
    </location>
</feature>
<feature type="domain" description="F-box" evidence="4">
    <location>
        <begin position="35"/>
        <end position="66"/>
    </location>
</feature>
<dbReference type="InterPro" id="IPR019775">
    <property type="entry name" value="WD40_repeat_CS"/>
</dbReference>
<dbReference type="Gene3D" id="1.20.1280.50">
    <property type="match status" value="1"/>
</dbReference>
<keyword evidence="2" id="KW-0677">Repeat</keyword>
<dbReference type="Pfam" id="PF12937">
    <property type="entry name" value="F-box-like"/>
    <property type="match status" value="1"/>
</dbReference>
<dbReference type="Gene3D" id="2.130.10.10">
    <property type="entry name" value="YVTN repeat-like/Quinoprotein amine dehydrogenase"/>
    <property type="match status" value="2"/>
</dbReference>